<feature type="region of interest" description="Disordered" evidence="1">
    <location>
        <begin position="53"/>
        <end position="72"/>
    </location>
</feature>
<name>A0ABD6SW07_9BACI</name>
<comment type="caution">
    <text evidence="2">The sequence shown here is derived from an EMBL/GenBank/DDBJ whole genome shotgun (WGS) entry which is preliminary data.</text>
</comment>
<sequence>MALPLTDIKMIRLFSLKIHKHYRNMSVYKQTKLFYVYFYSKEIGSVNNNKKMGIPPTKSCKKNGTSTEKMLS</sequence>
<gene>
    <name evidence="2" type="ORF">COF81_31560</name>
</gene>
<reference evidence="2 3" key="1">
    <citation type="submission" date="2017-09" db="EMBL/GenBank/DDBJ databases">
        <title>Large-scale bioinformatics analysis of Bacillus genomes uncovers conserved roles of natural products in bacterial physiology.</title>
        <authorList>
            <consortium name="Agbiome Team Llc"/>
            <person name="Bleich R.M."/>
            <person name="Grubbs K.J."/>
            <person name="Santa Maria K.C."/>
            <person name="Allen S.E."/>
            <person name="Farag S."/>
            <person name="Shank E.A."/>
            <person name="Bowers A."/>
        </authorList>
    </citation>
    <scope>NUCLEOTIDE SEQUENCE [LARGE SCALE GENOMIC DNA]</scope>
    <source>
        <strain evidence="2 3">AFS037265</strain>
    </source>
</reference>
<feature type="compositionally biased region" description="Polar residues" evidence="1">
    <location>
        <begin position="62"/>
        <end position="72"/>
    </location>
</feature>
<dbReference type="AlphaFoldDB" id="A0ABD6SW07"/>
<evidence type="ECO:0000256" key="1">
    <source>
        <dbReference type="SAM" id="MobiDB-lite"/>
    </source>
</evidence>
<evidence type="ECO:0000313" key="3">
    <source>
        <dbReference type="Proteomes" id="UP000221918"/>
    </source>
</evidence>
<organism evidence="2 3">
    <name type="scientific">Bacillus pseudomycoides</name>
    <dbReference type="NCBI Taxonomy" id="64104"/>
    <lineage>
        <taxon>Bacteria</taxon>
        <taxon>Bacillati</taxon>
        <taxon>Bacillota</taxon>
        <taxon>Bacilli</taxon>
        <taxon>Bacillales</taxon>
        <taxon>Bacillaceae</taxon>
        <taxon>Bacillus</taxon>
        <taxon>Bacillus cereus group</taxon>
    </lineage>
</organism>
<protein>
    <submittedName>
        <fullName evidence="2">Uncharacterized protein</fullName>
    </submittedName>
</protein>
<dbReference type="EMBL" id="NUTL01000319">
    <property type="protein sequence ID" value="PHE82243.1"/>
    <property type="molecule type" value="Genomic_DNA"/>
</dbReference>
<accession>A0ABD6SW07</accession>
<proteinExistence type="predicted"/>
<evidence type="ECO:0000313" key="2">
    <source>
        <dbReference type="EMBL" id="PHE82243.1"/>
    </source>
</evidence>
<dbReference type="Proteomes" id="UP000221918">
    <property type="component" value="Unassembled WGS sequence"/>
</dbReference>